<reference evidence="1 2" key="2">
    <citation type="journal article" date="2022" name="Mol. Ecol. Resour.">
        <title>The genomes of chicory, endive, great burdock and yacon provide insights into Asteraceae paleo-polyploidization history and plant inulin production.</title>
        <authorList>
            <person name="Fan W."/>
            <person name="Wang S."/>
            <person name="Wang H."/>
            <person name="Wang A."/>
            <person name="Jiang F."/>
            <person name="Liu H."/>
            <person name="Zhao H."/>
            <person name="Xu D."/>
            <person name="Zhang Y."/>
        </authorList>
    </citation>
    <scope>NUCLEOTIDE SEQUENCE [LARGE SCALE GENOMIC DNA]</scope>
    <source>
        <strain evidence="2">cv. Yunnan</strain>
        <tissue evidence="1">Leaves</tissue>
    </source>
</reference>
<dbReference type="Proteomes" id="UP001056120">
    <property type="component" value="Linkage Group LG02"/>
</dbReference>
<sequence>MVEPTKIETVREWDIPKTLTVIRSLLGSVSYYRRFFQDFSKIALPLTKITRKEVKYECGPNQEEAFKELKEKLTQAPVLALPEGNEDLVVYSDASEHRLRCVLVHCGRVIAYPSRQLKVHDVSYPTHDSELAAVKELNMRQMRWLGILKDYDCEIIYHPGKADVVAHALRRKDMPTPIRVKACQLVVTPDVMTDIEKVQTEALKDGNIKKERMVGQHDKLKYTTLGVRTRFGWVWIPMAGELRTKILDEAHKSRYSIHPGATKMYQDQKKEYRWPGMKNDVTKYVSKCLTCSQLPRTTKGHDTIWAIIDRLTKSAHFLPIREMFSSERLAKVFIIEVVAQHGVPLSIVSDRDTRFTLMFQKSFHEAMGARLNIFTAYHPQADGLSESTIQMLEEMLRSSIIDFGDSLDRHLPLVEFSYNNSYHSTIGMPSYEMLYERRCRTSDCWGEIGQKELGSLELLTSMMPLDSLSYRMKWLEEEAEGVVRVIPDDAVGH</sequence>
<protein>
    <submittedName>
        <fullName evidence="1">Uncharacterized protein</fullName>
    </submittedName>
</protein>
<evidence type="ECO:0000313" key="1">
    <source>
        <dbReference type="EMBL" id="KAI3824938.1"/>
    </source>
</evidence>
<evidence type="ECO:0000313" key="2">
    <source>
        <dbReference type="Proteomes" id="UP001056120"/>
    </source>
</evidence>
<comment type="caution">
    <text evidence="1">The sequence shown here is derived from an EMBL/GenBank/DDBJ whole genome shotgun (WGS) entry which is preliminary data.</text>
</comment>
<organism evidence="1 2">
    <name type="scientific">Smallanthus sonchifolius</name>
    <dbReference type="NCBI Taxonomy" id="185202"/>
    <lineage>
        <taxon>Eukaryota</taxon>
        <taxon>Viridiplantae</taxon>
        <taxon>Streptophyta</taxon>
        <taxon>Embryophyta</taxon>
        <taxon>Tracheophyta</taxon>
        <taxon>Spermatophyta</taxon>
        <taxon>Magnoliopsida</taxon>
        <taxon>eudicotyledons</taxon>
        <taxon>Gunneridae</taxon>
        <taxon>Pentapetalae</taxon>
        <taxon>asterids</taxon>
        <taxon>campanulids</taxon>
        <taxon>Asterales</taxon>
        <taxon>Asteraceae</taxon>
        <taxon>Asteroideae</taxon>
        <taxon>Heliantheae alliance</taxon>
        <taxon>Millerieae</taxon>
        <taxon>Smallanthus</taxon>
    </lineage>
</organism>
<accession>A0ACB9JY37</accession>
<proteinExistence type="predicted"/>
<reference evidence="2" key="1">
    <citation type="journal article" date="2022" name="Mol. Ecol. Resour.">
        <title>The genomes of chicory, endive, great burdock and yacon provide insights into Asteraceae palaeo-polyploidization history and plant inulin production.</title>
        <authorList>
            <person name="Fan W."/>
            <person name="Wang S."/>
            <person name="Wang H."/>
            <person name="Wang A."/>
            <person name="Jiang F."/>
            <person name="Liu H."/>
            <person name="Zhao H."/>
            <person name="Xu D."/>
            <person name="Zhang Y."/>
        </authorList>
    </citation>
    <scope>NUCLEOTIDE SEQUENCE [LARGE SCALE GENOMIC DNA]</scope>
    <source>
        <strain evidence="2">cv. Yunnan</strain>
    </source>
</reference>
<name>A0ACB9JY37_9ASTR</name>
<keyword evidence="2" id="KW-1185">Reference proteome</keyword>
<dbReference type="EMBL" id="CM042019">
    <property type="protein sequence ID" value="KAI3824938.1"/>
    <property type="molecule type" value="Genomic_DNA"/>
</dbReference>
<gene>
    <name evidence="1" type="ORF">L1987_06411</name>
</gene>